<proteinExistence type="predicted"/>
<dbReference type="AlphaFoldDB" id="A0A0K2T4P4"/>
<feature type="non-terminal residue" evidence="2">
    <location>
        <position position="1"/>
    </location>
</feature>
<name>A0A0K2T4P4_LEPSM</name>
<accession>A0A0K2T4P4</accession>
<protein>
    <submittedName>
        <fullName evidence="2">Uncharacterized protein</fullName>
    </submittedName>
</protein>
<evidence type="ECO:0000313" key="2">
    <source>
        <dbReference type="EMBL" id="CDW20557.1"/>
    </source>
</evidence>
<evidence type="ECO:0000256" key="1">
    <source>
        <dbReference type="SAM" id="Coils"/>
    </source>
</evidence>
<dbReference type="EMBL" id="HACA01003196">
    <property type="protein sequence ID" value="CDW20557.1"/>
    <property type="molecule type" value="Transcribed_RNA"/>
</dbReference>
<organism evidence="2">
    <name type="scientific">Lepeophtheirus salmonis</name>
    <name type="common">Salmon louse</name>
    <name type="synonym">Caligus salmonis</name>
    <dbReference type="NCBI Taxonomy" id="72036"/>
    <lineage>
        <taxon>Eukaryota</taxon>
        <taxon>Metazoa</taxon>
        <taxon>Ecdysozoa</taxon>
        <taxon>Arthropoda</taxon>
        <taxon>Crustacea</taxon>
        <taxon>Multicrustacea</taxon>
        <taxon>Hexanauplia</taxon>
        <taxon>Copepoda</taxon>
        <taxon>Siphonostomatoida</taxon>
        <taxon>Caligidae</taxon>
        <taxon>Lepeophtheirus</taxon>
    </lineage>
</organism>
<keyword evidence="1" id="KW-0175">Coiled coil</keyword>
<sequence length="166" mass="19221">LDLAQFKSSIQTSSKGVNALEDKYANEFLSVKKRIDGLVTSKKIRDKLVKDVERIDKKLEQYHEKVMDKIDTNKYSFENDLQLSQEKISLSENSIQKLDKRMDELHENEVKSRENIAPLICNFKEAMDANFTYVIQHVMENQKFIDSIRKLMEESTQAESAGKSPS</sequence>
<feature type="coiled-coil region" evidence="1">
    <location>
        <begin position="45"/>
        <end position="115"/>
    </location>
</feature>
<reference evidence="2" key="1">
    <citation type="submission" date="2014-05" db="EMBL/GenBank/DDBJ databases">
        <authorList>
            <person name="Chronopoulou M."/>
        </authorList>
    </citation>
    <scope>NUCLEOTIDE SEQUENCE</scope>
    <source>
        <tissue evidence="2">Whole organism</tissue>
    </source>
</reference>